<dbReference type="InterPro" id="IPR036691">
    <property type="entry name" value="Endo/exonu/phosph_ase_sf"/>
</dbReference>
<dbReference type="AlphaFoldDB" id="R7UBW3"/>
<dbReference type="Proteomes" id="UP000014760">
    <property type="component" value="Unassembled WGS sequence"/>
</dbReference>
<evidence type="ECO:0000313" key="2">
    <source>
        <dbReference type="EMBL" id="ELU00762.1"/>
    </source>
</evidence>
<sequence>MQRLGEGCGYSVIILTETWLGDDVPDGSVSLDNFTLLRKDRTAVETNKIRGVGVCVYVNNRWCNNIALKHASCSVDLEMLCLQCRPFYLPREFNCVIFIVVYIPPSANKLKAEDSITQLYITCPTRDPNTLDLCYCNKKHAYKSKQRLPLGNSDHNMISMQPTYARRLKALKPTIKTIKERQENLTEEVAGSLACTGWSVSWDACSSIHEVTETMSSYINFCIDCIVPDKNIKIYPNNNSWVTKELRTLMANKQMQACIQGKVGAMIPDDPPHLEDDGNHLTLGEEKVRKIFSQVQLNKAAGSDKCKPCWGARNDKHSGFDHHLDRQQSRGYHLQQSEKESFLGFREPHPLKAALCDIRKATQNWLSNAPDRIDPTTGTGGKKERMERTRKRKKHMFSEDAIEHDSSNSVLE</sequence>
<dbReference type="OMA" id="WITPHIK"/>
<proteinExistence type="predicted"/>
<dbReference type="SUPFAM" id="SSF56219">
    <property type="entry name" value="DNase I-like"/>
    <property type="match status" value="1"/>
</dbReference>
<dbReference type="PANTHER" id="PTHR47510">
    <property type="entry name" value="REVERSE TRANSCRIPTASE DOMAIN-CONTAINING PROTEIN"/>
    <property type="match status" value="1"/>
</dbReference>
<gene>
    <name evidence="2" type="ORF">CAPTEDRAFT_202158</name>
</gene>
<reference evidence="4" key="1">
    <citation type="submission" date="2012-12" db="EMBL/GenBank/DDBJ databases">
        <authorList>
            <person name="Hellsten U."/>
            <person name="Grimwood J."/>
            <person name="Chapman J.A."/>
            <person name="Shapiro H."/>
            <person name="Aerts A."/>
            <person name="Otillar R.P."/>
            <person name="Terry A.Y."/>
            <person name="Boore J.L."/>
            <person name="Simakov O."/>
            <person name="Marletaz F."/>
            <person name="Cho S.-J."/>
            <person name="Edsinger-Gonzales E."/>
            <person name="Havlak P."/>
            <person name="Kuo D.-H."/>
            <person name="Larsson T."/>
            <person name="Lv J."/>
            <person name="Arendt D."/>
            <person name="Savage R."/>
            <person name="Osoegawa K."/>
            <person name="de Jong P."/>
            <person name="Lindberg D.R."/>
            <person name="Seaver E.C."/>
            <person name="Weisblat D.A."/>
            <person name="Putnam N.H."/>
            <person name="Grigoriev I.V."/>
            <person name="Rokhsar D.S."/>
        </authorList>
    </citation>
    <scope>NUCLEOTIDE SEQUENCE</scope>
    <source>
        <strain evidence="4">I ESC-2004</strain>
    </source>
</reference>
<reference evidence="3" key="3">
    <citation type="submission" date="2015-06" db="UniProtKB">
        <authorList>
            <consortium name="EnsemblMetazoa"/>
        </authorList>
    </citation>
    <scope>IDENTIFICATION</scope>
</reference>
<accession>R7UBW3</accession>
<feature type="region of interest" description="Disordered" evidence="1">
    <location>
        <begin position="367"/>
        <end position="412"/>
    </location>
</feature>
<dbReference type="EMBL" id="AMQN01001834">
    <property type="status" value="NOT_ANNOTATED_CDS"/>
    <property type="molecule type" value="Genomic_DNA"/>
</dbReference>
<dbReference type="OrthoDB" id="10037236at2759"/>
<evidence type="ECO:0000313" key="3">
    <source>
        <dbReference type="EnsemblMetazoa" id="CapteP202158"/>
    </source>
</evidence>
<evidence type="ECO:0000313" key="4">
    <source>
        <dbReference type="Proteomes" id="UP000014760"/>
    </source>
</evidence>
<organism evidence="2">
    <name type="scientific">Capitella teleta</name>
    <name type="common">Polychaete worm</name>
    <dbReference type="NCBI Taxonomy" id="283909"/>
    <lineage>
        <taxon>Eukaryota</taxon>
        <taxon>Metazoa</taxon>
        <taxon>Spiralia</taxon>
        <taxon>Lophotrochozoa</taxon>
        <taxon>Annelida</taxon>
        <taxon>Polychaeta</taxon>
        <taxon>Sedentaria</taxon>
        <taxon>Scolecida</taxon>
        <taxon>Capitellidae</taxon>
        <taxon>Capitella</taxon>
    </lineage>
</organism>
<feature type="compositionally biased region" description="Basic and acidic residues" evidence="1">
    <location>
        <begin position="396"/>
        <end position="406"/>
    </location>
</feature>
<keyword evidence="4" id="KW-1185">Reference proteome</keyword>
<dbReference type="EnsemblMetazoa" id="CapteT202158">
    <property type="protein sequence ID" value="CapteP202158"/>
    <property type="gene ID" value="CapteG202158"/>
</dbReference>
<dbReference type="PANTHER" id="PTHR47510:SF3">
    <property type="entry name" value="ENDO_EXONUCLEASE_PHOSPHATASE DOMAIN-CONTAINING PROTEIN"/>
    <property type="match status" value="1"/>
</dbReference>
<protein>
    <submittedName>
        <fullName evidence="2 3">Uncharacterized protein</fullName>
    </submittedName>
</protein>
<dbReference type="STRING" id="283909.R7UBW3"/>
<reference evidence="2 4" key="2">
    <citation type="journal article" date="2013" name="Nature">
        <title>Insights into bilaterian evolution from three spiralian genomes.</title>
        <authorList>
            <person name="Simakov O."/>
            <person name="Marletaz F."/>
            <person name="Cho S.J."/>
            <person name="Edsinger-Gonzales E."/>
            <person name="Havlak P."/>
            <person name="Hellsten U."/>
            <person name="Kuo D.H."/>
            <person name="Larsson T."/>
            <person name="Lv J."/>
            <person name="Arendt D."/>
            <person name="Savage R."/>
            <person name="Osoegawa K."/>
            <person name="de Jong P."/>
            <person name="Grimwood J."/>
            <person name="Chapman J.A."/>
            <person name="Shapiro H."/>
            <person name="Aerts A."/>
            <person name="Otillar R.P."/>
            <person name="Terry A.Y."/>
            <person name="Boore J.L."/>
            <person name="Grigoriev I.V."/>
            <person name="Lindberg D.R."/>
            <person name="Seaver E.C."/>
            <person name="Weisblat D.A."/>
            <person name="Putnam N.H."/>
            <person name="Rokhsar D.S."/>
        </authorList>
    </citation>
    <scope>NUCLEOTIDE SEQUENCE</scope>
    <source>
        <strain evidence="2 4">I ESC-2004</strain>
    </source>
</reference>
<dbReference type="HOGENOM" id="CLU_667727_0_0_1"/>
<dbReference type="EMBL" id="KB305766">
    <property type="protein sequence ID" value="ELU00762.1"/>
    <property type="molecule type" value="Genomic_DNA"/>
</dbReference>
<dbReference type="Gene3D" id="3.60.10.10">
    <property type="entry name" value="Endonuclease/exonuclease/phosphatase"/>
    <property type="match status" value="1"/>
</dbReference>
<evidence type="ECO:0000256" key="1">
    <source>
        <dbReference type="SAM" id="MobiDB-lite"/>
    </source>
</evidence>
<dbReference type="EMBL" id="AMQN01001833">
    <property type="status" value="NOT_ANNOTATED_CDS"/>
    <property type="molecule type" value="Genomic_DNA"/>
</dbReference>
<name>R7UBW3_CAPTE</name>